<keyword evidence="2" id="KW-1015">Disulfide bond</keyword>
<organism evidence="6 7">
    <name type="scientific">Takifugu rubripes</name>
    <name type="common">Japanese pufferfish</name>
    <name type="synonym">Fugu rubripes</name>
    <dbReference type="NCBI Taxonomy" id="31033"/>
    <lineage>
        <taxon>Eukaryota</taxon>
        <taxon>Metazoa</taxon>
        <taxon>Chordata</taxon>
        <taxon>Craniata</taxon>
        <taxon>Vertebrata</taxon>
        <taxon>Euteleostomi</taxon>
        <taxon>Actinopterygii</taxon>
        <taxon>Neopterygii</taxon>
        <taxon>Teleostei</taxon>
        <taxon>Neoteleostei</taxon>
        <taxon>Acanthomorphata</taxon>
        <taxon>Eupercaria</taxon>
        <taxon>Tetraodontiformes</taxon>
        <taxon>Tetradontoidea</taxon>
        <taxon>Tetraodontidae</taxon>
        <taxon>Takifugu</taxon>
    </lineage>
</organism>
<evidence type="ECO:0000256" key="4">
    <source>
        <dbReference type="ARBA" id="ARBA00023319"/>
    </source>
</evidence>
<dbReference type="Gene3D" id="2.60.40.10">
    <property type="entry name" value="Immunoglobulins"/>
    <property type="match status" value="3"/>
</dbReference>
<sequence>MAHFHTTDGGSTLVISNVTRYDQGPFRCHVSNPVSNGTSGPVDLTINCDRLPLPEVTEEELEERVLMCSVSSGSSLSFLWLNSSSEVTASDRVHTTDEGSTLIIIGVTRYDQGPFRCHAFNPVSNGTSDPVNFVISYGPSNAMMTLLPMKLAYRTGDNITLSCSADSSPAARIWWMFDGMDLDKTGPQLHLQNVTESNSGNYTCMLHNNVTSRFSSESKMIRILSK</sequence>
<dbReference type="GeneTree" id="ENSGT01100000263479"/>
<reference evidence="6" key="3">
    <citation type="submission" date="2025-09" db="UniProtKB">
        <authorList>
            <consortium name="Ensembl"/>
        </authorList>
    </citation>
    <scope>IDENTIFICATION</scope>
</reference>
<dbReference type="Proteomes" id="UP000005226">
    <property type="component" value="Chromosome 7"/>
</dbReference>
<reference evidence="6" key="2">
    <citation type="submission" date="2025-08" db="UniProtKB">
        <authorList>
            <consortium name="Ensembl"/>
        </authorList>
    </citation>
    <scope>IDENTIFICATION</scope>
</reference>
<dbReference type="InterPro" id="IPR003598">
    <property type="entry name" value="Ig_sub2"/>
</dbReference>
<dbReference type="AlphaFoldDB" id="H2SFB5"/>
<feature type="domain" description="Ig-like" evidence="5">
    <location>
        <begin position="139"/>
        <end position="222"/>
    </location>
</feature>
<evidence type="ECO:0000256" key="2">
    <source>
        <dbReference type="ARBA" id="ARBA00023157"/>
    </source>
</evidence>
<dbReference type="PANTHER" id="PTHR44337:SF20">
    <property type="entry name" value="CARCINOEMBRYONIC ANTIGEN-RELATED CELL ADHESION MOLECULE 5-RELATED"/>
    <property type="match status" value="1"/>
</dbReference>
<dbReference type="InterPro" id="IPR013098">
    <property type="entry name" value="Ig_I-set"/>
</dbReference>
<dbReference type="PROSITE" id="PS50835">
    <property type="entry name" value="IG_LIKE"/>
    <property type="match status" value="2"/>
</dbReference>
<evidence type="ECO:0000313" key="6">
    <source>
        <dbReference type="Ensembl" id="ENSTRUP00000011096.3"/>
    </source>
</evidence>
<dbReference type="Pfam" id="PF07679">
    <property type="entry name" value="I-set"/>
    <property type="match status" value="1"/>
</dbReference>
<dbReference type="Ensembl" id="ENSTRUT00000011156.3">
    <property type="protein sequence ID" value="ENSTRUP00000011096.3"/>
    <property type="gene ID" value="ENSTRUG00000004675.3"/>
</dbReference>
<proteinExistence type="predicted"/>
<evidence type="ECO:0000256" key="3">
    <source>
        <dbReference type="ARBA" id="ARBA00023180"/>
    </source>
</evidence>
<evidence type="ECO:0000256" key="1">
    <source>
        <dbReference type="ARBA" id="ARBA00022729"/>
    </source>
</evidence>
<reference evidence="6 7" key="1">
    <citation type="journal article" date="2011" name="Genome Biol. Evol.">
        <title>Integration of the genetic map and genome assembly of fugu facilitates insights into distinct features of genome evolution in teleosts and mammals.</title>
        <authorList>
            <person name="Kai W."/>
            <person name="Kikuchi K."/>
            <person name="Tohari S."/>
            <person name="Chew A.K."/>
            <person name="Tay A."/>
            <person name="Fujiwara A."/>
            <person name="Hosoya S."/>
            <person name="Suetake H."/>
            <person name="Naruse K."/>
            <person name="Brenner S."/>
            <person name="Suzuki Y."/>
            <person name="Venkatesh B."/>
        </authorList>
    </citation>
    <scope>NUCLEOTIDE SEQUENCE [LARGE SCALE GENOMIC DNA]</scope>
</reference>
<dbReference type="InterPro" id="IPR013783">
    <property type="entry name" value="Ig-like_fold"/>
</dbReference>
<evidence type="ECO:0000313" key="7">
    <source>
        <dbReference type="Proteomes" id="UP000005226"/>
    </source>
</evidence>
<evidence type="ECO:0000259" key="5">
    <source>
        <dbReference type="PROSITE" id="PS50835"/>
    </source>
</evidence>
<dbReference type="Pfam" id="PF13927">
    <property type="entry name" value="Ig_3"/>
    <property type="match status" value="1"/>
</dbReference>
<dbReference type="SUPFAM" id="SSF48726">
    <property type="entry name" value="Immunoglobulin"/>
    <property type="match status" value="3"/>
</dbReference>
<keyword evidence="4" id="KW-0393">Immunoglobulin domain</keyword>
<dbReference type="InterPro" id="IPR036179">
    <property type="entry name" value="Ig-like_dom_sf"/>
</dbReference>
<dbReference type="InterPro" id="IPR007110">
    <property type="entry name" value="Ig-like_dom"/>
</dbReference>
<feature type="domain" description="Ig-like" evidence="5">
    <location>
        <begin position="41"/>
        <end position="134"/>
    </location>
</feature>
<dbReference type="InterPro" id="IPR003599">
    <property type="entry name" value="Ig_sub"/>
</dbReference>
<dbReference type="HOGENOM" id="CLU_024555_7_1_1"/>
<keyword evidence="3" id="KW-0325">Glycoprotein</keyword>
<dbReference type="SMART" id="SM00409">
    <property type="entry name" value="IG"/>
    <property type="match status" value="2"/>
</dbReference>
<keyword evidence="1" id="KW-0732">Signal</keyword>
<dbReference type="PANTHER" id="PTHR44337">
    <property type="entry name" value="CARCINOEMBRYONIC ANTIGEN-RELATED CELL ADHESION MOLECULE 8"/>
    <property type="match status" value="1"/>
</dbReference>
<accession>H2SFB5</accession>
<dbReference type="InterPro" id="IPR052598">
    <property type="entry name" value="IgSF_CEA-related"/>
</dbReference>
<name>H2SFB5_TAKRU</name>
<dbReference type="SMART" id="SM00408">
    <property type="entry name" value="IGc2"/>
    <property type="match status" value="2"/>
</dbReference>
<protein>
    <recommendedName>
        <fullName evidence="5">Ig-like domain-containing protein</fullName>
    </recommendedName>
</protein>
<keyword evidence="7" id="KW-1185">Reference proteome</keyword>